<dbReference type="Proteomes" id="UP001058860">
    <property type="component" value="Chromosome"/>
</dbReference>
<dbReference type="Gene3D" id="3.50.50.60">
    <property type="entry name" value="FAD/NAD(P)-binding domain"/>
    <property type="match status" value="2"/>
</dbReference>
<dbReference type="InterPro" id="IPR052541">
    <property type="entry name" value="SQRD"/>
</dbReference>
<name>A0ABY5PHW5_9ACTN</name>
<organism evidence="2 3">
    <name type="scientific">Svornostia abyssi</name>
    <dbReference type="NCBI Taxonomy" id="2898438"/>
    <lineage>
        <taxon>Bacteria</taxon>
        <taxon>Bacillati</taxon>
        <taxon>Actinomycetota</taxon>
        <taxon>Thermoleophilia</taxon>
        <taxon>Solirubrobacterales</taxon>
        <taxon>Baekduiaceae</taxon>
        <taxon>Svornostia</taxon>
    </lineage>
</organism>
<dbReference type="SUPFAM" id="SSF51905">
    <property type="entry name" value="FAD/NAD(P)-binding domain"/>
    <property type="match status" value="1"/>
</dbReference>
<dbReference type="Pfam" id="PF07992">
    <property type="entry name" value="Pyr_redox_2"/>
    <property type="match status" value="2"/>
</dbReference>
<protein>
    <submittedName>
        <fullName evidence="2">FAD-dependent oxidoreductase</fullName>
    </submittedName>
</protein>
<dbReference type="RefSeq" id="WP_353864564.1">
    <property type="nucleotide sequence ID" value="NZ_CP088295.1"/>
</dbReference>
<evidence type="ECO:0000313" key="3">
    <source>
        <dbReference type="Proteomes" id="UP001058860"/>
    </source>
</evidence>
<dbReference type="EMBL" id="CP088295">
    <property type="protein sequence ID" value="UUY04070.1"/>
    <property type="molecule type" value="Genomic_DNA"/>
</dbReference>
<keyword evidence="3" id="KW-1185">Reference proteome</keyword>
<gene>
    <name evidence="2" type="ORF">LRS13_00650</name>
</gene>
<evidence type="ECO:0000259" key="1">
    <source>
        <dbReference type="Pfam" id="PF07992"/>
    </source>
</evidence>
<feature type="domain" description="FAD/NAD(P)-binding" evidence="1">
    <location>
        <begin position="183"/>
        <end position="287"/>
    </location>
</feature>
<accession>A0ABY5PHW5</accession>
<sequence length="444" mass="47673">MAHAHQPRVVIAGGGVGAVEAALAVRVLAGPVPTIDMISPTGTFVYRPMAVTEPFGGKPFAEMALEDLHETHDVRRIDGAVAEVRPDEHLVVLRSGEEVTYDALVVAIGAKPRPWLPGAVTFAGNPDVDAIRAVLDRIRAGEVEELVFASPPGASWTLPLYELALLTAAWIADEGIMGVSLALATSEEEPLRDFGPSAARTVRDLLGDRGVRFLNAQATNYDHEIVTLASGRPVRADAVITMAELTGNPIPGLPTDDNGFISVNELMGVEGLDDVWAVGDATTFPVKQGGLAAQQADTAASVIAGKLGAPVGAQPLQPVLRGMLLTGVTSAYLRGDAVSSDAAFDPLWWPPTKLAGRYLAPYLADRHQLDPASQELQDRVPVRKAGEEREEMRRLAIEFAEADALWGDFDSALRWLRTLEWIDGVLPAQHAELKERWERELATH</sequence>
<reference evidence="3" key="1">
    <citation type="submission" date="2021-11" db="EMBL/GenBank/DDBJ databases">
        <title>Cultivation dependent microbiological survey of springs from the worlds oldest radium mine currently devoted to the extraction of radon-saturated water.</title>
        <authorList>
            <person name="Kapinusova G."/>
            <person name="Smrhova T."/>
            <person name="Strejcek M."/>
            <person name="Suman J."/>
            <person name="Jani K."/>
            <person name="Pajer P."/>
            <person name="Uhlik O."/>
        </authorList>
    </citation>
    <scope>NUCLEOTIDE SEQUENCE [LARGE SCALE GENOMIC DNA]</scope>
    <source>
        <strain evidence="3">J379</strain>
    </source>
</reference>
<evidence type="ECO:0000313" key="2">
    <source>
        <dbReference type="EMBL" id="UUY04070.1"/>
    </source>
</evidence>
<dbReference type="InterPro" id="IPR023753">
    <property type="entry name" value="FAD/NAD-binding_dom"/>
</dbReference>
<dbReference type="PANTHER" id="PTHR43755">
    <property type="match status" value="1"/>
</dbReference>
<feature type="domain" description="FAD/NAD(P)-binding" evidence="1">
    <location>
        <begin position="8"/>
        <end position="119"/>
    </location>
</feature>
<dbReference type="PANTHER" id="PTHR43755:SF1">
    <property type="entry name" value="FAD-DEPENDENT PYRIDINE NUCLEOTIDE-DISULPHIDE OXIDOREDUCTASE"/>
    <property type="match status" value="1"/>
</dbReference>
<proteinExistence type="predicted"/>
<dbReference type="InterPro" id="IPR036188">
    <property type="entry name" value="FAD/NAD-bd_sf"/>
</dbReference>